<reference evidence="2" key="1">
    <citation type="submission" date="2020-05" db="EMBL/GenBank/DDBJ databases">
        <title>WGS assembly of Panicum virgatum.</title>
        <authorList>
            <person name="Lovell J.T."/>
            <person name="Jenkins J."/>
            <person name="Shu S."/>
            <person name="Juenger T.E."/>
            <person name="Schmutz J."/>
        </authorList>
    </citation>
    <scope>NUCLEOTIDE SEQUENCE</scope>
    <source>
        <strain evidence="2">AP13</strain>
    </source>
</reference>
<dbReference type="PIRSF" id="PIRSF000654">
    <property type="entry name" value="Integrin-linked_kinase"/>
    <property type="match status" value="1"/>
</dbReference>
<dbReference type="OrthoDB" id="1688462at2759"/>
<gene>
    <name evidence="2" type="ORF">PVAP13_8NG161400</name>
</gene>
<dbReference type="AlphaFoldDB" id="A0A8T0P9W7"/>
<dbReference type="FunFam" id="1.10.510.10:FF:000870">
    <property type="entry name" value="OSJNBa0016N04.16-like protein"/>
    <property type="match status" value="1"/>
</dbReference>
<evidence type="ECO:0000313" key="2">
    <source>
        <dbReference type="EMBL" id="KAG2556962.1"/>
    </source>
</evidence>
<dbReference type="GO" id="GO:0005524">
    <property type="term" value="F:ATP binding"/>
    <property type="evidence" value="ECO:0007669"/>
    <property type="project" value="InterPro"/>
</dbReference>
<protein>
    <recommendedName>
        <fullName evidence="1">Protein kinase domain-containing protein</fullName>
    </recommendedName>
</protein>
<dbReference type="Pfam" id="PF00069">
    <property type="entry name" value="Pkinase"/>
    <property type="match status" value="1"/>
</dbReference>
<dbReference type="InterPro" id="IPR011009">
    <property type="entry name" value="Kinase-like_dom_sf"/>
</dbReference>
<dbReference type="PANTHER" id="PTHR47975">
    <property type="entry name" value="S-LOCUS LECTIN KINASE FAMILY PROTEIN"/>
    <property type="match status" value="1"/>
</dbReference>
<sequence>MANDASQGKRLETQQSLTSTLPSELTLDFLKKITNDFSPDRKIGQSAFGTYYKGILDNNGGILAVKKLAENSPLPRDISFANEVTNLMALEHENITKLVGFCREAHTKVVQRQGRYVAVNIDECLLCYKYRPNASLDLHLFDKTREIDWDKRFKIVKGICNGLRYLHKGLSKPIIHMNLVPNSIWLDDNWVPKIADFGLSRLFGGEKTRAYTMNVVGQNGYMAPEYLFQGEISTGLDIYSLGMIILEIVTGERNCGNSEDRAATKFVDKVRQDWKKDDDIICKYPSLTDFGLDQVKACIVVALKCLEADPNKRPSIEDIIDKLNGKIVLIFQQHK</sequence>
<dbReference type="Proteomes" id="UP000823388">
    <property type="component" value="Chromosome 8N"/>
</dbReference>
<keyword evidence="3" id="KW-1185">Reference proteome</keyword>
<feature type="domain" description="Protein kinase" evidence="1">
    <location>
        <begin position="37"/>
        <end position="335"/>
    </location>
</feature>
<dbReference type="PROSITE" id="PS50011">
    <property type="entry name" value="PROTEIN_KINASE_DOM"/>
    <property type="match status" value="1"/>
</dbReference>
<name>A0A8T0P9W7_PANVG</name>
<dbReference type="Gene3D" id="3.30.200.20">
    <property type="entry name" value="Phosphorylase Kinase, domain 1"/>
    <property type="match status" value="1"/>
</dbReference>
<dbReference type="EMBL" id="CM029052">
    <property type="protein sequence ID" value="KAG2556962.1"/>
    <property type="molecule type" value="Genomic_DNA"/>
</dbReference>
<dbReference type="InterPro" id="IPR000719">
    <property type="entry name" value="Prot_kinase_dom"/>
</dbReference>
<proteinExistence type="predicted"/>
<dbReference type="SUPFAM" id="SSF56112">
    <property type="entry name" value="Protein kinase-like (PK-like)"/>
    <property type="match status" value="1"/>
</dbReference>
<comment type="caution">
    <text evidence="2">The sequence shown here is derived from an EMBL/GenBank/DDBJ whole genome shotgun (WGS) entry which is preliminary data.</text>
</comment>
<dbReference type="GO" id="GO:0004672">
    <property type="term" value="F:protein kinase activity"/>
    <property type="evidence" value="ECO:0007669"/>
    <property type="project" value="InterPro"/>
</dbReference>
<dbReference type="PANTHER" id="PTHR47975:SF26">
    <property type="entry name" value="PROTEIN KINASE DOMAIN-CONTAINING PROTEIN"/>
    <property type="match status" value="1"/>
</dbReference>
<evidence type="ECO:0000313" key="3">
    <source>
        <dbReference type="Proteomes" id="UP000823388"/>
    </source>
</evidence>
<accession>A0A8T0P9W7</accession>
<organism evidence="2 3">
    <name type="scientific">Panicum virgatum</name>
    <name type="common">Blackwell switchgrass</name>
    <dbReference type="NCBI Taxonomy" id="38727"/>
    <lineage>
        <taxon>Eukaryota</taxon>
        <taxon>Viridiplantae</taxon>
        <taxon>Streptophyta</taxon>
        <taxon>Embryophyta</taxon>
        <taxon>Tracheophyta</taxon>
        <taxon>Spermatophyta</taxon>
        <taxon>Magnoliopsida</taxon>
        <taxon>Liliopsida</taxon>
        <taxon>Poales</taxon>
        <taxon>Poaceae</taxon>
        <taxon>PACMAD clade</taxon>
        <taxon>Panicoideae</taxon>
        <taxon>Panicodae</taxon>
        <taxon>Paniceae</taxon>
        <taxon>Panicinae</taxon>
        <taxon>Panicum</taxon>
        <taxon>Panicum sect. Hiantes</taxon>
    </lineage>
</organism>
<evidence type="ECO:0000259" key="1">
    <source>
        <dbReference type="PROSITE" id="PS50011"/>
    </source>
</evidence>
<dbReference type="Gene3D" id="1.10.510.10">
    <property type="entry name" value="Transferase(Phosphotransferase) domain 1"/>
    <property type="match status" value="1"/>
</dbReference>